<feature type="domain" description="MIP18 family-like" evidence="1">
    <location>
        <begin position="7"/>
        <end position="78"/>
    </location>
</feature>
<proteinExistence type="predicted"/>
<dbReference type="SUPFAM" id="SSF117916">
    <property type="entry name" value="Fe-S cluster assembly (FSCA) domain-like"/>
    <property type="match status" value="1"/>
</dbReference>
<sequence>MSTVSAQAIEDSLKQCMDPEVPLNIVEMGLIYGIDVAENNDVNIKMTMTTQGCPLHETLVQDATRYVKKVPGVNNVNVDIVWDPPWSMDKMSEEAKIKMKNMGSGLNTPAPINYEIALPQGVGKLIKEEDGSMSLRNEHEQGFMVNQAIVDFWKSCNGQRKVTELVEVFAQQTGLQRKQVEKEVMQLLQQLRDGGLIAIAGQPDVPNVEFKK</sequence>
<dbReference type="InterPro" id="IPR052339">
    <property type="entry name" value="Fe-S_Maturation_MIP18"/>
</dbReference>
<protein>
    <submittedName>
        <fullName evidence="2">DUF59 domain-containing protein</fullName>
    </submittedName>
</protein>
<organism evidence="2 3">
    <name type="scientific">Marine Group I thaumarchaeote</name>
    <dbReference type="NCBI Taxonomy" id="2511932"/>
    <lineage>
        <taxon>Archaea</taxon>
        <taxon>Nitrososphaerota</taxon>
        <taxon>Marine Group I</taxon>
    </lineage>
</organism>
<comment type="caution">
    <text evidence="2">The sequence shown here is derived from an EMBL/GenBank/DDBJ whole genome shotgun (WGS) entry which is preliminary data.</text>
</comment>
<dbReference type="Pfam" id="PF01883">
    <property type="entry name" value="FeS_assembly_P"/>
    <property type="match status" value="1"/>
</dbReference>
<accession>A0A7K4NJZ5</accession>
<dbReference type="InterPro" id="IPR041881">
    <property type="entry name" value="PqqD_sf"/>
</dbReference>
<dbReference type="InterPro" id="IPR002744">
    <property type="entry name" value="MIP18-like"/>
</dbReference>
<dbReference type="Gene3D" id="3.30.300.130">
    <property type="entry name" value="Fe-S cluster assembly (FSCA)"/>
    <property type="match status" value="1"/>
</dbReference>
<dbReference type="PANTHER" id="PTHR42831:SF1">
    <property type="entry name" value="FE-S PROTEIN MATURATION AUXILIARY FACTOR YITW"/>
    <property type="match status" value="1"/>
</dbReference>
<evidence type="ECO:0000259" key="1">
    <source>
        <dbReference type="Pfam" id="PF01883"/>
    </source>
</evidence>
<dbReference type="InterPro" id="IPR008792">
    <property type="entry name" value="PQQD"/>
</dbReference>
<name>A0A7K4NJZ5_9ARCH</name>
<dbReference type="AlphaFoldDB" id="A0A7K4NJZ5"/>
<evidence type="ECO:0000313" key="2">
    <source>
        <dbReference type="EMBL" id="NWK01657.1"/>
    </source>
</evidence>
<dbReference type="Gene3D" id="1.10.10.1150">
    <property type="entry name" value="Coenzyme PQQ synthesis protein D (PqqD)"/>
    <property type="match status" value="1"/>
</dbReference>
<gene>
    <name evidence="2" type="ORF">HX840_07160</name>
</gene>
<dbReference type="Pfam" id="PF05402">
    <property type="entry name" value="PqqD"/>
    <property type="match status" value="1"/>
</dbReference>
<dbReference type="EMBL" id="JACATD010000012">
    <property type="protein sequence ID" value="NWK01657.1"/>
    <property type="molecule type" value="Genomic_DNA"/>
</dbReference>
<dbReference type="PANTHER" id="PTHR42831">
    <property type="entry name" value="FE-S PROTEIN MATURATION AUXILIARY FACTOR YITW"/>
    <property type="match status" value="1"/>
</dbReference>
<reference evidence="2 3" key="1">
    <citation type="journal article" date="2019" name="Environ. Microbiol.">
        <title>Genomics insights into ecotype formation of ammonia-oxidizing archaea in the deep ocean.</title>
        <authorList>
            <person name="Wang Y."/>
            <person name="Huang J.M."/>
            <person name="Cui G.J."/>
            <person name="Nunoura T."/>
            <person name="Takaki Y."/>
            <person name="Li W.L."/>
            <person name="Li J."/>
            <person name="Gao Z.M."/>
            <person name="Takai K."/>
            <person name="Zhang A.Q."/>
            <person name="Stepanauskas R."/>
        </authorList>
    </citation>
    <scope>NUCLEOTIDE SEQUENCE [LARGE SCALE GENOMIC DNA]</scope>
    <source>
        <strain evidence="2 3">T1L9</strain>
    </source>
</reference>
<evidence type="ECO:0000313" key="3">
    <source>
        <dbReference type="Proteomes" id="UP000547822"/>
    </source>
</evidence>
<dbReference type="Proteomes" id="UP000547822">
    <property type="component" value="Unassembled WGS sequence"/>
</dbReference>
<dbReference type="InterPro" id="IPR034904">
    <property type="entry name" value="FSCA_dom_sf"/>
</dbReference>